<name>A0AAU7JC47_9HYPH</name>
<evidence type="ECO:0000256" key="1">
    <source>
        <dbReference type="SAM" id="Phobius"/>
    </source>
</evidence>
<evidence type="ECO:0000259" key="2">
    <source>
        <dbReference type="Pfam" id="PF07835"/>
    </source>
</evidence>
<feature type="transmembrane region" description="Helical" evidence="1">
    <location>
        <begin position="23"/>
        <end position="48"/>
    </location>
</feature>
<gene>
    <name evidence="3" type="ORF">ABEG18_19600</name>
</gene>
<dbReference type="EMBL" id="CP157484">
    <property type="protein sequence ID" value="XBO37905.1"/>
    <property type="molecule type" value="Genomic_DNA"/>
</dbReference>
<dbReference type="InterPro" id="IPR036596">
    <property type="entry name" value="Cyt-C_aa3_sf"/>
</dbReference>
<dbReference type="Gene3D" id="1.20.5.160">
    <property type="entry name" value="Bacterial aa3 type cytochrome c oxidase subunit IV"/>
    <property type="match status" value="1"/>
</dbReference>
<dbReference type="AlphaFoldDB" id="A0AAU7JC47"/>
<evidence type="ECO:0000313" key="3">
    <source>
        <dbReference type="EMBL" id="XBO37905.1"/>
    </source>
</evidence>
<feature type="domain" description="Cytochrome c oxidase subunit IV bacterial aa3 type" evidence="2">
    <location>
        <begin position="13"/>
        <end position="48"/>
    </location>
</feature>
<keyword evidence="1" id="KW-0812">Transmembrane</keyword>
<organism evidence="3">
    <name type="scientific">Alsobacter sp. KACC 23698</name>
    <dbReference type="NCBI Taxonomy" id="3149229"/>
    <lineage>
        <taxon>Bacteria</taxon>
        <taxon>Pseudomonadati</taxon>
        <taxon>Pseudomonadota</taxon>
        <taxon>Alphaproteobacteria</taxon>
        <taxon>Hyphomicrobiales</taxon>
        <taxon>Alsobacteraceae</taxon>
        <taxon>Alsobacter</taxon>
    </lineage>
</organism>
<proteinExistence type="predicted"/>
<protein>
    <submittedName>
        <fullName evidence="3">Aa3-type cytochrome c oxidase subunit IV</fullName>
    </submittedName>
</protein>
<dbReference type="InterPro" id="IPR012422">
    <property type="entry name" value="Cyt_c_oxidase_su4_bac-aa3"/>
</dbReference>
<dbReference type="SUPFAM" id="SSF81469">
    <property type="entry name" value="Bacterial aa3 type cytochrome c oxidase subunit IV"/>
    <property type="match status" value="1"/>
</dbReference>
<keyword evidence="1" id="KW-0472">Membrane</keyword>
<dbReference type="RefSeq" id="WP_406854733.1">
    <property type="nucleotide sequence ID" value="NZ_CP157484.1"/>
</dbReference>
<reference evidence="3" key="1">
    <citation type="submission" date="2024-05" db="EMBL/GenBank/DDBJ databases">
        <authorList>
            <person name="Kim S."/>
            <person name="Heo J."/>
            <person name="Choi H."/>
            <person name="Choi Y."/>
            <person name="Kwon S.-W."/>
            <person name="Kim Y."/>
        </authorList>
    </citation>
    <scope>NUCLEOTIDE SEQUENCE</scope>
    <source>
        <strain evidence="3">KACC 23698</strain>
    </source>
</reference>
<dbReference type="Pfam" id="PF07835">
    <property type="entry name" value="COX4_pro_2"/>
    <property type="match status" value="1"/>
</dbReference>
<keyword evidence="1" id="KW-1133">Transmembrane helix</keyword>
<sequence>MAEHHTAQGGHPAMDYAEHERTYALFVSLAKYGTMVAIAIVAGMAIFLL</sequence>
<accession>A0AAU7JC47</accession>